<reference evidence="3" key="1">
    <citation type="submission" date="2015-02" db="EMBL/GenBank/DDBJ databases">
        <title>Genome sequencing for Strongylocentrotus purpuratus.</title>
        <authorList>
            <person name="Murali S."/>
            <person name="Liu Y."/>
            <person name="Vee V."/>
            <person name="English A."/>
            <person name="Wang M."/>
            <person name="Skinner E."/>
            <person name="Han Y."/>
            <person name="Muzny D.M."/>
            <person name="Worley K.C."/>
            <person name="Gibbs R.A."/>
        </authorList>
    </citation>
    <scope>NUCLEOTIDE SEQUENCE</scope>
</reference>
<feature type="compositionally biased region" description="Polar residues" evidence="1">
    <location>
        <begin position="1"/>
        <end position="17"/>
    </location>
</feature>
<dbReference type="KEGG" id="spu:115929478"/>
<evidence type="ECO:0000313" key="2">
    <source>
        <dbReference type="EnsemblMetazoa" id="XP_030854322"/>
    </source>
</evidence>
<accession>A0A7M7PRT8</accession>
<feature type="compositionally biased region" description="Pro residues" evidence="1">
    <location>
        <begin position="25"/>
        <end position="35"/>
    </location>
</feature>
<feature type="compositionally biased region" description="Basic and acidic residues" evidence="1">
    <location>
        <begin position="130"/>
        <end position="158"/>
    </location>
</feature>
<name>A0A7M7PRT8_STRPU</name>
<dbReference type="InParanoid" id="A0A7M7PRT8"/>
<feature type="region of interest" description="Disordered" evidence="1">
    <location>
        <begin position="1"/>
        <end position="101"/>
    </location>
</feature>
<feature type="compositionally biased region" description="Basic and acidic residues" evidence="1">
    <location>
        <begin position="227"/>
        <end position="238"/>
    </location>
</feature>
<organism evidence="2 3">
    <name type="scientific">Strongylocentrotus purpuratus</name>
    <name type="common">Purple sea urchin</name>
    <dbReference type="NCBI Taxonomy" id="7668"/>
    <lineage>
        <taxon>Eukaryota</taxon>
        <taxon>Metazoa</taxon>
        <taxon>Echinodermata</taxon>
        <taxon>Eleutherozoa</taxon>
        <taxon>Echinozoa</taxon>
        <taxon>Echinoidea</taxon>
        <taxon>Euechinoidea</taxon>
        <taxon>Echinacea</taxon>
        <taxon>Camarodonta</taxon>
        <taxon>Echinidea</taxon>
        <taxon>Strongylocentrotidae</taxon>
        <taxon>Strongylocentrotus</taxon>
    </lineage>
</organism>
<protein>
    <submittedName>
        <fullName evidence="2">Uncharacterized protein</fullName>
    </submittedName>
</protein>
<dbReference type="AlphaFoldDB" id="A0A7M7PRT8"/>
<evidence type="ECO:0000256" key="1">
    <source>
        <dbReference type="SAM" id="MobiDB-lite"/>
    </source>
</evidence>
<sequence>MQLSGSSQAHESSNQVQGPAHGQPASPPASQPSPPASLASPARQPAQPAQPSPASPAQPASQASQPAQPSQPSPAQPASKPIQPSPWPASQPAIGCKDKATQRKLLSESELTFDKALKVAMAMEIANRDVEQLHSSDNGSEDKEVHQLRTTQMKERSSSKWNSKLTEKEKPTAPEGKGETDPPTDTSHRGVVRVVDSGSLATNGQRPRKRPTTAQSFSEAELSKTGPETKREPEHQKSATESSQDTPRAGAQPPPDPWVPDGLHSRSHNRRLYILKQTLPTLRRKVG</sequence>
<feature type="region of interest" description="Disordered" evidence="1">
    <location>
        <begin position="130"/>
        <end position="287"/>
    </location>
</feature>
<dbReference type="EnsemblMetazoa" id="XM_030998462">
    <property type="protein sequence ID" value="XP_030854322"/>
    <property type="gene ID" value="LOC115929478"/>
</dbReference>
<feature type="compositionally biased region" description="Low complexity" evidence="1">
    <location>
        <begin position="57"/>
        <end position="68"/>
    </location>
</feature>
<feature type="compositionally biased region" description="Basic and acidic residues" evidence="1">
    <location>
        <begin position="165"/>
        <end position="180"/>
    </location>
</feature>
<dbReference type="RefSeq" id="XP_030854322.1">
    <property type="nucleotide sequence ID" value="XM_030998462.1"/>
</dbReference>
<reference evidence="2" key="2">
    <citation type="submission" date="2021-01" db="UniProtKB">
        <authorList>
            <consortium name="EnsemblMetazoa"/>
        </authorList>
    </citation>
    <scope>IDENTIFICATION</scope>
</reference>
<dbReference type="GeneID" id="115929478"/>
<keyword evidence="3" id="KW-1185">Reference proteome</keyword>
<proteinExistence type="predicted"/>
<feature type="compositionally biased region" description="Low complexity" evidence="1">
    <location>
        <begin position="36"/>
        <end position="47"/>
    </location>
</feature>
<evidence type="ECO:0000313" key="3">
    <source>
        <dbReference type="Proteomes" id="UP000007110"/>
    </source>
</evidence>
<dbReference type="Proteomes" id="UP000007110">
    <property type="component" value="Unassembled WGS sequence"/>
</dbReference>